<keyword evidence="2" id="KW-0489">Methyltransferase</keyword>
<dbReference type="AlphaFoldDB" id="A0A086SXC2"/>
<comment type="caution">
    <text evidence="2">The sequence shown here is derived from an EMBL/GenBank/DDBJ whole genome shotgun (WGS) entry which is preliminary data.</text>
</comment>
<sequence>MDAAARIATLVDWATSHGASLHPAVEVYQDPATGFSFRVKPSSDAPLAPWERVVSLPTSLSLSYLNAVSAASSSPSSTASSPASFPSDFLSKTPPHVVGRLFLAKQYLLGEGSFWWPYIQALPQPHDVDDWTLPPFWPADDAELLEGTNVEVGLEKIRADVRKEYNDASELLKLHGSERDKAISMQLYQWAYCIFSSRSFRPSLVLADKDQQNLPQGVRIDDFSVLLPVFDIGNHDMTADVRWDLQVDGPSCCELRVGREFGPGQQVYNNYSMKTNAELLLGYGFMIPESDGLHNDYTHVRKRTSTPNKASEEYYISRRPMDHPSSTLGRYRQELTVDLPQGKHMVGAFRHVQPDMVWDIFCTLTPPNERARILPISSTPTGSDEGDEEKKRQQKFFSGDVEEGSEAHAALEHTMAIIQHKVMQELERLEETDVEVPPGAEEALTRNQRLALEYRQRCRTVLENTLESMGVEGEEYV</sequence>
<evidence type="ECO:0000313" key="2">
    <source>
        <dbReference type="EMBL" id="KFH41754.1"/>
    </source>
</evidence>
<dbReference type="STRING" id="857340.A0A086SXC2"/>
<evidence type="ECO:0000313" key="3">
    <source>
        <dbReference type="Proteomes" id="UP000029964"/>
    </source>
</evidence>
<dbReference type="PANTHER" id="PTHR13271">
    <property type="entry name" value="UNCHARACTERIZED PUTATIVE METHYLTRANSFERASE"/>
    <property type="match status" value="1"/>
</dbReference>
<accession>A0A086SXC2</accession>
<dbReference type="OrthoDB" id="42889at2759"/>
<dbReference type="InterPro" id="IPR046341">
    <property type="entry name" value="SET_dom_sf"/>
</dbReference>
<dbReference type="Proteomes" id="UP000029964">
    <property type="component" value="Unassembled WGS sequence"/>
</dbReference>
<dbReference type="EMBL" id="JPKY01000116">
    <property type="protein sequence ID" value="KFH41754.1"/>
    <property type="molecule type" value="Genomic_DNA"/>
</dbReference>
<dbReference type="HOGENOM" id="CLU_010578_0_0_1"/>
<keyword evidence="3" id="KW-1185">Reference proteome</keyword>
<keyword evidence="2" id="KW-0808">Transferase</keyword>
<gene>
    <name evidence="2" type="ORF">ACRE_075450</name>
</gene>
<dbReference type="InterPro" id="IPR050600">
    <property type="entry name" value="SETD3_SETD6_MTase"/>
</dbReference>
<dbReference type="Gene3D" id="3.90.1410.10">
    <property type="entry name" value="set domain protein methyltransferase, domain 1"/>
    <property type="match status" value="1"/>
</dbReference>
<organism evidence="2 3">
    <name type="scientific">Hapsidospora chrysogenum (strain ATCC 11550 / CBS 779.69 / DSM 880 / IAM 14645 / JCM 23072 / IMI 49137)</name>
    <name type="common">Acremonium chrysogenum</name>
    <dbReference type="NCBI Taxonomy" id="857340"/>
    <lineage>
        <taxon>Eukaryota</taxon>
        <taxon>Fungi</taxon>
        <taxon>Dikarya</taxon>
        <taxon>Ascomycota</taxon>
        <taxon>Pezizomycotina</taxon>
        <taxon>Sordariomycetes</taxon>
        <taxon>Hypocreomycetidae</taxon>
        <taxon>Hypocreales</taxon>
        <taxon>Bionectriaceae</taxon>
        <taxon>Hapsidospora</taxon>
    </lineage>
</organism>
<dbReference type="SUPFAM" id="SSF82199">
    <property type="entry name" value="SET domain"/>
    <property type="match status" value="1"/>
</dbReference>
<dbReference type="GO" id="GO:0005634">
    <property type="term" value="C:nucleus"/>
    <property type="evidence" value="ECO:0007669"/>
    <property type="project" value="TreeGrafter"/>
</dbReference>
<name>A0A086SXC2_HAPC1</name>
<dbReference type="GO" id="GO:0016279">
    <property type="term" value="F:protein-lysine N-methyltransferase activity"/>
    <property type="evidence" value="ECO:0007669"/>
    <property type="project" value="TreeGrafter"/>
</dbReference>
<protein>
    <submittedName>
        <fullName evidence="2">Ribosomal N-lysine methyltransferase-like protein</fullName>
    </submittedName>
</protein>
<dbReference type="GO" id="GO:0032259">
    <property type="term" value="P:methylation"/>
    <property type="evidence" value="ECO:0007669"/>
    <property type="project" value="UniProtKB-KW"/>
</dbReference>
<evidence type="ECO:0000256" key="1">
    <source>
        <dbReference type="SAM" id="MobiDB-lite"/>
    </source>
</evidence>
<reference evidence="3" key="1">
    <citation type="journal article" date="2014" name="Genome Announc.">
        <title>Genome sequence and annotation of Acremonium chrysogenum, producer of the beta-lactam antibiotic cephalosporin C.</title>
        <authorList>
            <person name="Terfehr D."/>
            <person name="Dahlmann T.A."/>
            <person name="Specht T."/>
            <person name="Zadra I."/>
            <person name="Kuernsteiner H."/>
            <person name="Kueck U."/>
        </authorList>
    </citation>
    <scope>NUCLEOTIDE SEQUENCE [LARGE SCALE GENOMIC DNA]</scope>
    <source>
        <strain evidence="3">ATCC 11550 / CBS 779.69 / DSM 880 / IAM 14645 / JCM 23072 / IMI 49137</strain>
    </source>
</reference>
<dbReference type="PANTHER" id="PTHR13271:SF146">
    <property type="entry name" value="SET DOMAIN-CONTAINING PROTEIN"/>
    <property type="match status" value="1"/>
</dbReference>
<proteinExistence type="predicted"/>
<feature type="region of interest" description="Disordered" evidence="1">
    <location>
        <begin position="372"/>
        <end position="393"/>
    </location>
</feature>